<dbReference type="InterPro" id="IPR013424">
    <property type="entry name" value="Ice-binding_C"/>
</dbReference>
<protein>
    <submittedName>
        <fullName evidence="3">PEP-CTERM sorting domain-containing protein</fullName>
    </submittedName>
</protein>
<keyword evidence="1" id="KW-0732">Signal</keyword>
<name>A0ABU9CIV7_9BURK</name>
<dbReference type="Pfam" id="PF07589">
    <property type="entry name" value="PEP-CTERM"/>
    <property type="match status" value="1"/>
</dbReference>
<feature type="domain" description="Ice-binding protein C-terminal" evidence="2">
    <location>
        <begin position="196"/>
        <end position="219"/>
    </location>
</feature>
<comment type="caution">
    <text evidence="3">The sequence shown here is derived from an EMBL/GenBank/DDBJ whole genome shotgun (WGS) entry which is preliminary data.</text>
</comment>
<evidence type="ECO:0000313" key="4">
    <source>
        <dbReference type="Proteomes" id="UP001365405"/>
    </source>
</evidence>
<dbReference type="NCBIfam" id="TIGR02595">
    <property type="entry name" value="PEP_CTERM"/>
    <property type="match status" value="1"/>
</dbReference>
<dbReference type="EMBL" id="JBBUTH010000008">
    <property type="protein sequence ID" value="MEK8051776.1"/>
    <property type="molecule type" value="Genomic_DNA"/>
</dbReference>
<reference evidence="3 4" key="1">
    <citation type="submission" date="2024-04" db="EMBL/GenBank/DDBJ databases">
        <title>Novel species of the genus Ideonella isolated from streams.</title>
        <authorList>
            <person name="Lu H."/>
        </authorList>
    </citation>
    <scope>NUCLEOTIDE SEQUENCE [LARGE SCALE GENOMIC DNA]</scope>
    <source>
        <strain evidence="3 4">DXS22W</strain>
    </source>
</reference>
<evidence type="ECO:0000259" key="2">
    <source>
        <dbReference type="Pfam" id="PF07589"/>
    </source>
</evidence>
<organism evidence="3 4">
    <name type="scientific">Pseudaquabacterium inlustre</name>
    <dbReference type="NCBI Taxonomy" id="2984192"/>
    <lineage>
        <taxon>Bacteria</taxon>
        <taxon>Pseudomonadati</taxon>
        <taxon>Pseudomonadota</taxon>
        <taxon>Betaproteobacteria</taxon>
        <taxon>Burkholderiales</taxon>
        <taxon>Sphaerotilaceae</taxon>
        <taxon>Pseudaquabacterium</taxon>
    </lineage>
</organism>
<keyword evidence="4" id="KW-1185">Reference proteome</keyword>
<feature type="chain" id="PRO_5046473902" evidence="1">
    <location>
        <begin position="28"/>
        <end position="222"/>
    </location>
</feature>
<accession>A0ABU9CIV7</accession>
<sequence>MSTHRQTARLHRLAVALALTGCAAAQAAPISLSNAGFEANWTNASFVGSDGFVTFNYSPTGPAVGWNFGAGTGVAGSYSLLSAYEGSRFGFLQTQTQALSQSFTLADAQQVELNFALALRQRYAAGQVVRVSIDNQTVADVAATTAGWSLQSLSLGTLSAGNHLLAFEGLSGNSGDTTAFIDAVALDGTAVSTGGTVPEPHSLALVATALAGLGALRRRRAG</sequence>
<dbReference type="RefSeq" id="WP_341411474.1">
    <property type="nucleotide sequence ID" value="NZ_JBBUTH010000008.1"/>
</dbReference>
<evidence type="ECO:0000256" key="1">
    <source>
        <dbReference type="SAM" id="SignalP"/>
    </source>
</evidence>
<proteinExistence type="predicted"/>
<feature type="signal peptide" evidence="1">
    <location>
        <begin position="1"/>
        <end position="27"/>
    </location>
</feature>
<gene>
    <name evidence="3" type="ORF">AACH10_16110</name>
</gene>
<evidence type="ECO:0000313" key="3">
    <source>
        <dbReference type="EMBL" id="MEK8051776.1"/>
    </source>
</evidence>
<dbReference type="Proteomes" id="UP001365405">
    <property type="component" value="Unassembled WGS sequence"/>
</dbReference>